<gene>
    <name evidence="1" type="ORF">ACFOX0_29865</name>
</gene>
<organism evidence="1 2">
    <name type="scientific">Micromonospora zhanjiangensis</name>
    <dbReference type="NCBI Taxonomy" id="1522057"/>
    <lineage>
        <taxon>Bacteria</taxon>
        <taxon>Bacillati</taxon>
        <taxon>Actinomycetota</taxon>
        <taxon>Actinomycetes</taxon>
        <taxon>Micromonosporales</taxon>
        <taxon>Micromonosporaceae</taxon>
        <taxon>Micromonospora</taxon>
    </lineage>
</organism>
<name>A0ABV8KV94_9ACTN</name>
<reference evidence="2" key="1">
    <citation type="journal article" date="2019" name="Int. J. Syst. Evol. Microbiol.">
        <title>The Global Catalogue of Microorganisms (GCM) 10K type strain sequencing project: providing services to taxonomists for standard genome sequencing and annotation.</title>
        <authorList>
            <consortium name="The Broad Institute Genomics Platform"/>
            <consortium name="The Broad Institute Genome Sequencing Center for Infectious Disease"/>
            <person name="Wu L."/>
            <person name="Ma J."/>
        </authorList>
    </citation>
    <scope>NUCLEOTIDE SEQUENCE [LARGE SCALE GENOMIC DNA]</scope>
    <source>
        <strain evidence="2">2902at01</strain>
    </source>
</reference>
<dbReference type="Proteomes" id="UP001595868">
    <property type="component" value="Unassembled WGS sequence"/>
</dbReference>
<comment type="caution">
    <text evidence="1">The sequence shown here is derived from an EMBL/GenBank/DDBJ whole genome shotgun (WGS) entry which is preliminary data.</text>
</comment>
<sequence length="404" mass="43038">MGRDEVDPAVVALVAAHDRIAAAMFAVDGHPAAATLRDPDLTGATGRYAAELTADIAVLWSRFNALTAHLHRVRAVRARRGRPGDDELMELTVLLRLPIVPIGPDGAVPDGVAAPAVPRLTLTELARQLEGGCADVVGRLTRLDNAIAALAARFGPPTEALARLRAAAGELGADAVPADRLDRLDERLTTAYRGATADPIAVTPGAVAATALHTRLRGIAADIDALRAELDALTGLRDGYPRRAESLRAAVDAVDTAERSAATAGAAAREKIADPGLPEAPDAAGALRAHLAQLDQLYRERRWPRLAEELAAAERSVRAAAERAEYLRVAADGLLERRTELRGRLEAYRAKAARMGFAEHAELAARHRSAEELLYTRPCDLPAATRALAAYLRHLNQLSERGTR</sequence>
<evidence type="ECO:0000313" key="2">
    <source>
        <dbReference type="Proteomes" id="UP001595868"/>
    </source>
</evidence>
<keyword evidence="2" id="KW-1185">Reference proteome</keyword>
<protein>
    <recommendedName>
        <fullName evidence="3">CHAD domain-containing protein</fullName>
    </recommendedName>
</protein>
<proteinExistence type="predicted"/>
<dbReference type="RefSeq" id="WP_377552262.1">
    <property type="nucleotide sequence ID" value="NZ_JBHSBN010000033.1"/>
</dbReference>
<dbReference type="EMBL" id="JBHSBN010000033">
    <property type="protein sequence ID" value="MFC4110115.1"/>
    <property type="molecule type" value="Genomic_DNA"/>
</dbReference>
<accession>A0ABV8KV94</accession>
<evidence type="ECO:0008006" key="3">
    <source>
        <dbReference type="Google" id="ProtNLM"/>
    </source>
</evidence>
<evidence type="ECO:0000313" key="1">
    <source>
        <dbReference type="EMBL" id="MFC4110115.1"/>
    </source>
</evidence>